<accession>K6WD42</accession>
<reference evidence="3 4" key="1">
    <citation type="submission" date="2012-08" db="EMBL/GenBank/DDBJ databases">
        <title>Whole genome shotgun sequence of Gordonia rhizosphera NBRC 16068.</title>
        <authorList>
            <person name="Takarada H."/>
            <person name="Isaki S."/>
            <person name="Hosoyama A."/>
            <person name="Tsuchikane K."/>
            <person name="Katsumata H."/>
            <person name="Baba S."/>
            <person name="Ohji S."/>
            <person name="Yamazaki S."/>
            <person name="Fujita N."/>
        </authorList>
    </citation>
    <scope>NUCLEOTIDE SEQUENCE [LARGE SCALE GENOMIC DNA]</scope>
    <source>
        <strain evidence="3 4">NBRC 16068</strain>
    </source>
</reference>
<dbReference type="GO" id="GO:0046872">
    <property type="term" value="F:metal ion binding"/>
    <property type="evidence" value="ECO:0007669"/>
    <property type="project" value="InterPro"/>
</dbReference>
<dbReference type="InterPro" id="IPR024344">
    <property type="entry name" value="MDMPI_metal-binding"/>
</dbReference>
<dbReference type="Proteomes" id="UP000008363">
    <property type="component" value="Unassembled WGS sequence"/>
</dbReference>
<dbReference type="AlphaFoldDB" id="K6WD42"/>
<evidence type="ECO:0000259" key="2">
    <source>
        <dbReference type="Pfam" id="PF11716"/>
    </source>
</evidence>
<feature type="region of interest" description="Disordered" evidence="1">
    <location>
        <begin position="1"/>
        <end position="26"/>
    </location>
</feature>
<feature type="compositionally biased region" description="Polar residues" evidence="1">
    <location>
        <begin position="1"/>
        <end position="24"/>
    </location>
</feature>
<feature type="region of interest" description="Disordered" evidence="1">
    <location>
        <begin position="89"/>
        <end position="112"/>
    </location>
</feature>
<dbReference type="STRING" id="1108045.GORHZ_141_00260"/>
<evidence type="ECO:0000256" key="1">
    <source>
        <dbReference type="SAM" id="MobiDB-lite"/>
    </source>
</evidence>
<evidence type="ECO:0000313" key="3">
    <source>
        <dbReference type="EMBL" id="GAB91651.1"/>
    </source>
</evidence>
<keyword evidence="4" id="KW-1185">Reference proteome</keyword>
<protein>
    <recommendedName>
        <fullName evidence="2">Mycothiol-dependent maleylpyruvate isomerase metal-binding domain-containing protein</fullName>
    </recommendedName>
</protein>
<feature type="domain" description="Mycothiol-dependent maleylpyruvate isomerase metal-binding" evidence="2">
    <location>
        <begin position="19"/>
        <end position="84"/>
    </location>
</feature>
<evidence type="ECO:0000313" key="4">
    <source>
        <dbReference type="Proteomes" id="UP000008363"/>
    </source>
</evidence>
<dbReference type="Pfam" id="PF11716">
    <property type="entry name" value="MDMPI_N"/>
    <property type="match status" value="1"/>
</dbReference>
<gene>
    <name evidence="3" type="ORF">GORHZ_141_00260</name>
</gene>
<organism evidence="3 4">
    <name type="scientific">Gordonia rhizosphera NBRC 16068</name>
    <dbReference type="NCBI Taxonomy" id="1108045"/>
    <lineage>
        <taxon>Bacteria</taxon>
        <taxon>Bacillati</taxon>
        <taxon>Actinomycetota</taxon>
        <taxon>Actinomycetes</taxon>
        <taxon>Mycobacteriales</taxon>
        <taxon>Gordoniaceae</taxon>
        <taxon>Gordonia</taxon>
    </lineage>
</organism>
<comment type="caution">
    <text evidence="3">The sequence shown here is derived from an EMBL/GenBank/DDBJ whole genome shotgun (WGS) entry which is preliminary data.</text>
</comment>
<name>K6WD42_9ACTN</name>
<dbReference type="EMBL" id="BAHC01000141">
    <property type="protein sequence ID" value="GAB91651.1"/>
    <property type="molecule type" value="Genomic_DNA"/>
</dbReference>
<dbReference type="eggNOG" id="COG3154">
    <property type="taxonomic scope" value="Bacteria"/>
</dbReference>
<sequence length="112" mass="12284">MQTCLPMTSTARPLSVSIESTPSRPESIGDMLALRARATDDLGGQLAQHDDADPCWSWWPSDQTVGFTRRMQTYEATMHRVDAEVTASLPVSPGQAPPRRRACGWRRAPGCA</sequence>
<proteinExistence type="predicted"/>